<dbReference type="PANTHER" id="PTHR22605:SF16">
    <property type="entry name" value="E3 UBIQUITIN-PROTEIN LIGASE RNF213"/>
    <property type="match status" value="1"/>
</dbReference>
<dbReference type="GO" id="GO:0061630">
    <property type="term" value="F:ubiquitin protein ligase activity"/>
    <property type="evidence" value="ECO:0007669"/>
    <property type="project" value="UniProtKB-EC"/>
</dbReference>
<dbReference type="SUPFAM" id="SSF52540">
    <property type="entry name" value="P-loop containing nucleoside triphosphate hydrolases"/>
    <property type="match status" value="1"/>
</dbReference>
<name>A0A8S3S8C1_MYTED</name>
<dbReference type="Gene3D" id="3.40.50.300">
    <property type="entry name" value="P-loop containing nucleotide triphosphate hydrolases"/>
    <property type="match status" value="1"/>
</dbReference>
<dbReference type="OrthoDB" id="2423195at2759"/>
<evidence type="ECO:0000259" key="2">
    <source>
        <dbReference type="SMART" id="SM00382"/>
    </source>
</evidence>
<keyword evidence="4" id="KW-1185">Reference proteome</keyword>
<organism evidence="3 4">
    <name type="scientific">Mytilus edulis</name>
    <name type="common">Blue mussel</name>
    <dbReference type="NCBI Taxonomy" id="6550"/>
    <lineage>
        <taxon>Eukaryota</taxon>
        <taxon>Metazoa</taxon>
        <taxon>Spiralia</taxon>
        <taxon>Lophotrochozoa</taxon>
        <taxon>Mollusca</taxon>
        <taxon>Bivalvia</taxon>
        <taxon>Autobranchia</taxon>
        <taxon>Pteriomorphia</taxon>
        <taxon>Mytilida</taxon>
        <taxon>Mytiloidea</taxon>
        <taxon>Mytilidae</taxon>
        <taxon>Mytilinae</taxon>
        <taxon>Mytilus</taxon>
    </lineage>
</organism>
<proteinExistence type="predicted"/>
<sequence>MCFYKLWIWRRKATLKGRIDEENHDVSFIIPKLARFLEQCHEKWLDYIDQKREKYYCLNFFTIDQMVILQQELVKLGSAQEPAALIYPLLSAVKHGCTKDDLVKAMSAAKLDVDRADTERETEKEMEEKDNKEEKVEVSDDLKTQIFFNEMTKSGYPLGLAREALKHVEADDIDGGIVWCMDNEDEYGSEEQSMSETAPDEVPDFHGWTQTDQSLASITEGLVFQLVGVGSRENSVDKLIKTLEDLWKTFLVSISSSVSDYLSVEHLGIILNRLNEQDDFTVNRTLLPCFTAGEPNLLICNQSDIYNTVLSVYSHEVDRPLPQSDEVLLCTPTTTLDMIEIFWRRALFANNDRVYCLVNADLLNYDVSDKGENSLERHLRKADSKGIKYRLVVICSSENEYRSRIVAALDKYHKPPLHTDVNMVRKYLLTKFKVDKSDKEWTLASTVDYERCSVRVVKSWRAGVGKSLYKKRMVESLVKQVSSTQNSITIPLHEKTLNNDEITDVFREEILPPQKYRPRIFHIDISHEVQEGVDVFLFQLLILGCIGHSSGYVWRRSELDYYIIESMPLLARDTDVHVKEESLDILRQPDDNTIHDRLFDNIEFRSKTFQRPYQYLKRLDTNNKLDSVNPSQAEGDKKDCLVVLLRHCGIKDPSWSELYHFVSFLNKQLQDFEVSAFCCLAASEDLPGFSKFVLRFLIQMSRDFSTRSLEVSEESPIQLLKRQISQSEGDEEGVCDNSFSPHPYLFFNPDHHSMTFLGFNIERASGNLVDQQTRKVLEAAIMQHTLFDALVRNRVNLSENFDALPRHEKINKLCNVMGLELPHDPDETYELTTDNVKKILAIYMRFRCDIPVIIMGETGCGKTRLIKFMCALQQPPGVKVENMILMKVHGGTKPSDIIRKVKKAEEIASKNSANYKNMDTVLFFDEANTTEAIGVIKEIMCDKSLGGKPINLHERLKIVAACNPYRKHSEKLIKRLEQAGLGYYVSSDKTTDKLGTKNTNETLSIPCPTTPTKYAALVWDFGQLNTDVEQMYIKQMVVRYVCTSQCYILDKNGELPSGIETTLSKILTVSQDFMRDQKDECSFVSLRDVERVLQMMSWFYKQSREGQLLFRRLHNMNDAEDSDEDSEDEAMEVEATHQHIDDVTRSLVLALGVCYHACLKNRKEYRDTVAKYFTQPLVLPGGADQIDEEISKCQSVFLDSVSLAPNIARNQALKENVFMMIVCIELRIPMFLVGKPGSSKSLAKTIVADAMQGNAAQNELFKNYKQKGKPLDRFVSIVVLDEIGLAEDSPRMPLKVAFIGISNWALDPAKMNRGILVQRRICTTKKQKVLKYIEPMIHPMADSYLALFKEASTEMREFFGLRDFYSETRYLLLLTENYGALTILQQKIFTMENAVVIFGSSFPSDQEYTQVCRNINRIKVCMETGSTVILLNLENLYESLYDALNQYYVEFGGERYVDLGLGSHRVKCRVHRKFRLIVVAEKQIVYDKFPIPLINRLEKHFLSLKTMLTPSHLQLTVKLQEWAQQFCEVKVAMHMRHLRQKEKQTIGDAFMGYHNEMDCAAIILYACLGRECSDQAIPEMENEILKDAKGILLWCATPAAVLELEDDQIFETYFSVQHHESLADYLRYKVANQQQKNIHAQITTNSKLLSIADLDILCRFLPILRKNIVLLNLQSFDTEQQFSRQIKSFLDQATSDDMLLIIQCDSGDQNGDLIACARNTLQDELQQIHDRVAHIHVVLLIQLPGIAGGCFTGFQCGLWHSVHIDDIHPAPEDIPSVAEMSGKSVSALLRCNDGQIWGRSSR</sequence>
<gene>
    <name evidence="3" type="ORF">MEDL_29210</name>
</gene>
<dbReference type="InterPro" id="IPR003593">
    <property type="entry name" value="AAA+_ATPase"/>
</dbReference>
<dbReference type="Proteomes" id="UP000683360">
    <property type="component" value="Unassembled WGS sequence"/>
</dbReference>
<reference evidence="3" key="1">
    <citation type="submission" date="2021-03" db="EMBL/GenBank/DDBJ databases">
        <authorList>
            <person name="Bekaert M."/>
        </authorList>
    </citation>
    <scope>NUCLEOTIDE SEQUENCE</scope>
</reference>
<dbReference type="InterPro" id="IPR027417">
    <property type="entry name" value="P-loop_NTPase"/>
</dbReference>
<evidence type="ECO:0000313" key="4">
    <source>
        <dbReference type="Proteomes" id="UP000683360"/>
    </source>
</evidence>
<accession>A0A8S3S8C1</accession>
<dbReference type="PANTHER" id="PTHR22605">
    <property type="entry name" value="RZ-TYPE DOMAIN-CONTAINING PROTEIN"/>
    <property type="match status" value="1"/>
</dbReference>
<dbReference type="CDD" id="cd00009">
    <property type="entry name" value="AAA"/>
    <property type="match status" value="1"/>
</dbReference>
<feature type="domain" description="AAA+ ATPase" evidence="2">
    <location>
        <begin position="1226"/>
        <end position="1322"/>
    </location>
</feature>
<feature type="region of interest" description="Disordered" evidence="1">
    <location>
        <begin position="116"/>
        <end position="135"/>
    </location>
</feature>
<dbReference type="GO" id="GO:0016887">
    <property type="term" value="F:ATP hydrolysis activity"/>
    <property type="evidence" value="ECO:0007669"/>
    <property type="project" value="InterPro"/>
</dbReference>
<evidence type="ECO:0000313" key="3">
    <source>
        <dbReference type="EMBL" id="CAG2215364.1"/>
    </source>
</evidence>
<feature type="domain" description="AAA+ ATPase" evidence="2">
    <location>
        <begin position="848"/>
        <end position="996"/>
    </location>
</feature>
<comment type="caution">
    <text evidence="3">The sequence shown here is derived from an EMBL/GenBank/DDBJ whole genome shotgun (WGS) entry which is preliminary data.</text>
</comment>
<protein>
    <submittedName>
        <fullName evidence="3">RNF213</fullName>
        <ecNumber evidence="3">2.3.2.27</ecNumber>
    </submittedName>
</protein>
<dbReference type="EMBL" id="CAJPWZ010001442">
    <property type="protein sequence ID" value="CAG2215364.1"/>
    <property type="molecule type" value="Genomic_DNA"/>
</dbReference>
<keyword evidence="3" id="KW-0808">Transferase</keyword>
<evidence type="ECO:0000256" key="1">
    <source>
        <dbReference type="SAM" id="MobiDB-lite"/>
    </source>
</evidence>
<keyword evidence="3" id="KW-0012">Acyltransferase</keyword>
<dbReference type="EC" id="2.3.2.27" evidence="3"/>
<dbReference type="SMART" id="SM00382">
    <property type="entry name" value="AAA"/>
    <property type="match status" value="2"/>
</dbReference>
<dbReference type="InterPro" id="IPR031248">
    <property type="entry name" value="RNF213"/>
</dbReference>